<evidence type="ECO:0000313" key="2">
    <source>
        <dbReference type="Proteomes" id="UP000001357"/>
    </source>
</evidence>
<sequence length="135" mass="14580">MHPQAVCQDAQASVFDTTYLGPMFIRAGGKKHLGRSLAILDPVLLAMPARDSIRQDRAVQVTYVRPCARVPANTTKADTTSQHQLRNTDHGVGVPLPLNQITRQGWRVIAKILCSSQPLPVTSAPPPLAEAPSLP</sequence>
<dbReference type="AlphaFoldDB" id="A9V072"/>
<keyword evidence="2" id="KW-1185">Reference proteome</keyword>
<dbReference type="EMBL" id="CH991552">
    <property type="protein sequence ID" value="EDQ89107.1"/>
    <property type="molecule type" value="Genomic_DNA"/>
</dbReference>
<name>A9V072_MONBE</name>
<dbReference type="RefSeq" id="XP_001746212.1">
    <property type="nucleotide sequence ID" value="XM_001746160.1"/>
</dbReference>
<dbReference type="KEGG" id="mbr:MONBRDRAFT_25710"/>
<reference evidence="1 2" key="1">
    <citation type="journal article" date="2008" name="Nature">
        <title>The genome of the choanoflagellate Monosiga brevicollis and the origin of metazoans.</title>
        <authorList>
            <consortium name="JGI Sequencing"/>
            <person name="King N."/>
            <person name="Westbrook M.J."/>
            <person name="Young S.L."/>
            <person name="Kuo A."/>
            <person name="Abedin M."/>
            <person name="Chapman J."/>
            <person name="Fairclough S."/>
            <person name="Hellsten U."/>
            <person name="Isogai Y."/>
            <person name="Letunic I."/>
            <person name="Marr M."/>
            <person name="Pincus D."/>
            <person name="Putnam N."/>
            <person name="Rokas A."/>
            <person name="Wright K.J."/>
            <person name="Zuzow R."/>
            <person name="Dirks W."/>
            <person name="Good M."/>
            <person name="Goodstein D."/>
            <person name="Lemons D."/>
            <person name="Li W."/>
            <person name="Lyons J.B."/>
            <person name="Morris A."/>
            <person name="Nichols S."/>
            <person name="Richter D.J."/>
            <person name="Salamov A."/>
            <person name="Bork P."/>
            <person name="Lim W.A."/>
            <person name="Manning G."/>
            <person name="Miller W.T."/>
            <person name="McGinnis W."/>
            <person name="Shapiro H."/>
            <person name="Tjian R."/>
            <person name="Grigoriev I.V."/>
            <person name="Rokhsar D."/>
        </authorList>
    </citation>
    <scope>NUCLEOTIDE SEQUENCE [LARGE SCALE GENOMIC DNA]</scope>
    <source>
        <strain evidence="2">MX1 / ATCC 50154</strain>
    </source>
</reference>
<proteinExistence type="predicted"/>
<dbReference type="Proteomes" id="UP000001357">
    <property type="component" value="Unassembled WGS sequence"/>
</dbReference>
<protein>
    <submittedName>
        <fullName evidence="1">Uncharacterized protein</fullName>
    </submittedName>
</protein>
<organism evidence="1 2">
    <name type="scientific">Monosiga brevicollis</name>
    <name type="common">Choanoflagellate</name>
    <dbReference type="NCBI Taxonomy" id="81824"/>
    <lineage>
        <taxon>Eukaryota</taxon>
        <taxon>Choanoflagellata</taxon>
        <taxon>Craspedida</taxon>
        <taxon>Salpingoecidae</taxon>
        <taxon>Monosiga</taxon>
    </lineage>
</organism>
<accession>A9V072</accession>
<gene>
    <name evidence="1" type="ORF">MONBRDRAFT_25710</name>
</gene>
<dbReference type="GeneID" id="5891278"/>
<dbReference type="InParanoid" id="A9V072"/>
<evidence type="ECO:0000313" key="1">
    <source>
        <dbReference type="EMBL" id="EDQ89107.1"/>
    </source>
</evidence>